<reference evidence="3 4" key="1">
    <citation type="submission" date="2020-04" db="EMBL/GenBank/DDBJ databases">
        <authorList>
            <person name="Hitch T.C.A."/>
            <person name="Wylensek D."/>
            <person name="Clavel T."/>
        </authorList>
    </citation>
    <scope>NUCLEOTIDE SEQUENCE [LARGE SCALE GENOMIC DNA]</scope>
    <source>
        <strain evidence="3 4">PG-130-P53-12</strain>
    </source>
</reference>
<evidence type="ECO:0000256" key="2">
    <source>
        <dbReference type="SAM" id="SignalP"/>
    </source>
</evidence>
<name>A0A848B7S3_9FIRM</name>
<evidence type="ECO:0000256" key="1">
    <source>
        <dbReference type="SAM" id="MobiDB-lite"/>
    </source>
</evidence>
<keyword evidence="4" id="KW-1185">Reference proteome</keyword>
<feature type="signal peptide" evidence="2">
    <location>
        <begin position="1"/>
        <end position="23"/>
    </location>
</feature>
<feature type="region of interest" description="Disordered" evidence="1">
    <location>
        <begin position="192"/>
        <end position="212"/>
    </location>
</feature>
<dbReference type="Proteomes" id="UP000543804">
    <property type="component" value="Unassembled WGS sequence"/>
</dbReference>
<dbReference type="EMBL" id="JABAFA010000001">
    <property type="protein sequence ID" value="NMD98104.1"/>
    <property type="molecule type" value="Genomic_DNA"/>
</dbReference>
<keyword evidence="2" id="KW-0732">Signal</keyword>
<accession>A0A848B7S3</accession>
<evidence type="ECO:0008006" key="5">
    <source>
        <dbReference type="Google" id="ProtNLM"/>
    </source>
</evidence>
<evidence type="ECO:0000313" key="4">
    <source>
        <dbReference type="Proteomes" id="UP000543804"/>
    </source>
</evidence>
<dbReference type="RefSeq" id="WP_170076928.1">
    <property type="nucleotide sequence ID" value="NZ_JABAFA010000001.1"/>
</dbReference>
<sequence length="212" mass="23245">MFRWVCRGVLLLCLLLAPRAAIAAGVQPDDFTMRGIAVGATEKEMLAAFGTPDFDREYTRWGVSLKTYTFPGGFEVTLDRRTLSVAEMKTTNHDYTARLGIRYGATSYYIQKIYGQAKRQKIDGLAYYVYENPAASHTRLLLEADFDDGSLRSFCITSLPLTAEEADAWQTATGEDDATDGESLQNVLAGQAEIDTSALPAPPEVKLGGLEP</sequence>
<protein>
    <recommendedName>
        <fullName evidence="5">DUF4412 domain-containing protein</fullName>
    </recommendedName>
</protein>
<proteinExistence type="predicted"/>
<dbReference type="AlphaFoldDB" id="A0A848B7S3"/>
<gene>
    <name evidence="3" type="ORF">HF878_01200</name>
</gene>
<evidence type="ECO:0000313" key="3">
    <source>
        <dbReference type="EMBL" id="NMD98104.1"/>
    </source>
</evidence>
<organism evidence="3 4">
    <name type="scientific">Selenomonas bovis</name>
    <dbReference type="NCBI Taxonomy" id="416586"/>
    <lineage>
        <taxon>Bacteria</taxon>
        <taxon>Bacillati</taxon>
        <taxon>Bacillota</taxon>
        <taxon>Negativicutes</taxon>
        <taxon>Selenomonadales</taxon>
        <taxon>Selenomonadaceae</taxon>
        <taxon>Selenomonas</taxon>
    </lineage>
</organism>
<feature type="chain" id="PRO_5032387848" description="DUF4412 domain-containing protein" evidence="2">
    <location>
        <begin position="24"/>
        <end position="212"/>
    </location>
</feature>
<comment type="caution">
    <text evidence="3">The sequence shown here is derived from an EMBL/GenBank/DDBJ whole genome shotgun (WGS) entry which is preliminary data.</text>
</comment>